<dbReference type="InterPro" id="IPR029058">
    <property type="entry name" value="AB_hydrolase_fold"/>
</dbReference>
<feature type="domain" description="Carboxylesterase type B" evidence="1">
    <location>
        <begin position="34"/>
        <end position="214"/>
    </location>
</feature>
<protein>
    <submittedName>
        <fullName evidence="2">Putative esterase/lipase</fullName>
    </submittedName>
</protein>
<evidence type="ECO:0000313" key="2">
    <source>
        <dbReference type="EMBL" id="OLN87568.1"/>
    </source>
</evidence>
<organism evidence="2 3">
    <name type="scientific">Colletotrichum chlorophyti</name>
    <dbReference type="NCBI Taxonomy" id="708187"/>
    <lineage>
        <taxon>Eukaryota</taxon>
        <taxon>Fungi</taxon>
        <taxon>Dikarya</taxon>
        <taxon>Ascomycota</taxon>
        <taxon>Pezizomycotina</taxon>
        <taxon>Sordariomycetes</taxon>
        <taxon>Hypocreomycetidae</taxon>
        <taxon>Glomerellales</taxon>
        <taxon>Glomerellaceae</taxon>
        <taxon>Colletotrichum</taxon>
    </lineage>
</organism>
<keyword evidence="3" id="KW-1185">Reference proteome</keyword>
<dbReference type="OrthoDB" id="6846267at2759"/>
<dbReference type="Proteomes" id="UP000186583">
    <property type="component" value="Unassembled WGS sequence"/>
</dbReference>
<name>A0A1Q8RTB8_9PEZI</name>
<gene>
    <name evidence="2" type="ORF">CCHL11_06148</name>
</gene>
<dbReference type="PANTHER" id="PTHR43142">
    <property type="entry name" value="CARBOXYLIC ESTER HYDROLASE"/>
    <property type="match status" value="1"/>
</dbReference>
<evidence type="ECO:0000259" key="1">
    <source>
        <dbReference type="Pfam" id="PF00135"/>
    </source>
</evidence>
<dbReference type="AlphaFoldDB" id="A0A1Q8RTB8"/>
<dbReference type="PANTHER" id="PTHR43142:SF8">
    <property type="entry name" value="CARBOXYLIC ESTER HYDROLASE"/>
    <property type="match status" value="1"/>
</dbReference>
<proteinExistence type="predicted"/>
<dbReference type="EMBL" id="MPGH01000091">
    <property type="protein sequence ID" value="OLN87568.1"/>
    <property type="molecule type" value="Genomic_DNA"/>
</dbReference>
<sequence>MDSNAIPAQPKSLSDVQGQFDELCSYFDVEAAISGKQKLEALRQKSAEELVQAIPHLQHHTFRPVTDDIFIHSGLIEYLQSKKFAEEFKKRGYRILIGEVHNEETLYASYNAPTEPTLDALRLQISNYYAQDVTERAIQQYTLPTSVELKDWQTQFGFIVADGQVRAPSRALAKALVDNGVGIYDVWRYHIAYRMSFIDEKVAPASFGVAHAMDRPI</sequence>
<dbReference type="InterPro" id="IPR002018">
    <property type="entry name" value="CarbesteraseB"/>
</dbReference>
<comment type="caution">
    <text evidence="2">The sequence shown here is derived from an EMBL/GenBank/DDBJ whole genome shotgun (WGS) entry which is preliminary data.</text>
</comment>
<dbReference type="Gene3D" id="3.40.50.1820">
    <property type="entry name" value="alpha/beta hydrolase"/>
    <property type="match status" value="1"/>
</dbReference>
<dbReference type="STRING" id="708187.A0A1Q8RTB8"/>
<accession>A0A1Q8RTB8</accession>
<dbReference type="SUPFAM" id="SSF53474">
    <property type="entry name" value="alpha/beta-Hydrolases"/>
    <property type="match status" value="1"/>
</dbReference>
<dbReference type="Pfam" id="PF00135">
    <property type="entry name" value="COesterase"/>
    <property type="match status" value="1"/>
</dbReference>
<evidence type="ECO:0000313" key="3">
    <source>
        <dbReference type="Proteomes" id="UP000186583"/>
    </source>
</evidence>
<reference evidence="2 3" key="1">
    <citation type="submission" date="2016-11" db="EMBL/GenBank/DDBJ databases">
        <title>Draft Genome Assembly of Colletotrichum chlorophyti a pathogen of herbaceous plants.</title>
        <authorList>
            <person name="Gan P."/>
            <person name="Narusaka M."/>
            <person name="Tsushima A."/>
            <person name="Narusaka Y."/>
            <person name="Takano Y."/>
            <person name="Shirasu K."/>
        </authorList>
    </citation>
    <scope>NUCLEOTIDE SEQUENCE [LARGE SCALE GENOMIC DNA]</scope>
    <source>
        <strain evidence="2 3">NTL11</strain>
    </source>
</reference>